<comment type="caution">
    <text evidence="1">The sequence shown here is derived from an EMBL/GenBank/DDBJ whole genome shotgun (WGS) entry which is preliminary data.</text>
</comment>
<accession>R7ZT29</accession>
<gene>
    <name evidence="1" type="ORF">ADIS_2354</name>
</gene>
<dbReference type="EMBL" id="AQHR01000065">
    <property type="protein sequence ID" value="EON77144.1"/>
    <property type="molecule type" value="Genomic_DNA"/>
</dbReference>
<dbReference type="Proteomes" id="UP000013909">
    <property type="component" value="Unassembled WGS sequence"/>
</dbReference>
<dbReference type="STRING" id="1232681.ADIS_2354"/>
<evidence type="ECO:0000313" key="2">
    <source>
        <dbReference type="Proteomes" id="UP000013909"/>
    </source>
</evidence>
<organism evidence="1 2">
    <name type="scientific">Lunatimonas lonarensis</name>
    <dbReference type="NCBI Taxonomy" id="1232681"/>
    <lineage>
        <taxon>Bacteria</taxon>
        <taxon>Pseudomonadati</taxon>
        <taxon>Bacteroidota</taxon>
        <taxon>Cytophagia</taxon>
        <taxon>Cytophagales</taxon>
        <taxon>Cyclobacteriaceae</taxon>
    </lineage>
</organism>
<evidence type="ECO:0000313" key="1">
    <source>
        <dbReference type="EMBL" id="EON77144.1"/>
    </source>
</evidence>
<name>R7ZT29_9BACT</name>
<protein>
    <submittedName>
        <fullName evidence="1">Uncharacterized protein</fullName>
    </submittedName>
</protein>
<sequence>MLDSYVIDRSEYHNNDQVTLFSVKSEIRSQGPLAFIQGQSKD</sequence>
<proteinExistence type="predicted"/>
<keyword evidence="2" id="KW-1185">Reference proteome</keyword>
<dbReference type="AlphaFoldDB" id="R7ZT29"/>
<reference evidence="1 2" key="1">
    <citation type="submission" date="2013-02" db="EMBL/GenBank/DDBJ databases">
        <title>A novel strain isolated from Lonar lake, Maharashtra, India.</title>
        <authorList>
            <person name="Singh A."/>
        </authorList>
    </citation>
    <scope>NUCLEOTIDE SEQUENCE [LARGE SCALE GENOMIC DNA]</scope>
    <source>
        <strain evidence="1 2">AK24</strain>
    </source>
</reference>